<comment type="caution">
    <text evidence="4">The sequence shown here is derived from an EMBL/GenBank/DDBJ whole genome shotgun (WGS) entry which is preliminary data.</text>
</comment>
<dbReference type="InterPro" id="IPR029051">
    <property type="entry name" value="DUF4352"/>
</dbReference>
<keyword evidence="2" id="KW-1133">Transmembrane helix</keyword>
<dbReference type="RefSeq" id="WP_181675477.1">
    <property type="nucleotide sequence ID" value="NZ_JABJVM010000002.1"/>
</dbReference>
<evidence type="ECO:0000256" key="1">
    <source>
        <dbReference type="ARBA" id="ARBA00022729"/>
    </source>
</evidence>
<evidence type="ECO:0000313" key="4">
    <source>
        <dbReference type="EMBL" id="MBA3925239.1"/>
    </source>
</evidence>
<keyword evidence="1" id="KW-0732">Signal</keyword>
<dbReference type="Pfam" id="PF11611">
    <property type="entry name" value="DUF4352"/>
    <property type="match status" value="1"/>
</dbReference>
<evidence type="ECO:0000259" key="3">
    <source>
        <dbReference type="Pfam" id="PF11611"/>
    </source>
</evidence>
<accession>A0A7W1T4E1</accession>
<sequence length="231" mass="26094">MMVALILFAGFFLFLCLVGLIVGIILLIVRKNKMPGAIMTSSATFLGIIFCGVFAISFIFSGSYASDSMMGNQSMMYDDLMDGSTYDDTDGEDDPYDDSEEYYDEDYDYFSDEYTEYKVGQAAEVDANVFVNVTKIEKWAGDKEFHSPMAGYYVKATVTIENKDVRSTTYYADDFLIYDNDGLEGDNAYKEDWRVVVKPGTKVTKDIYFDVYGDGPFHIVCYDVSWSGMVK</sequence>
<reference evidence="4 5" key="1">
    <citation type="submission" date="2020-08" db="EMBL/GenBank/DDBJ databases">
        <title>Listeria ohnekaius sp. nov. and Listeria portnoyii sp. nov. isolated from non-agricultural and natural environments.</title>
        <authorList>
            <person name="Weller D."/>
            <person name="Belias A.M."/>
            <person name="Liao J."/>
            <person name="Guo S."/>
            <person name="Orsi R.H."/>
            <person name="Wiedmann M."/>
        </authorList>
    </citation>
    <scope>NUCLEOTIDE SEQUENCE [LARGE SCALE GENOMIC DNA]</scope>
    <source>
        <strain evidence="4 5">FSL W9-0585</strain>
    </source>
</reference>
<dbReference type="Gene3D" id="2.60.40.1240">
    <property type="match status" value="1"/>
</dbReference>
<evidence type="ECO:0000256" key="2">
    <source>
        <dbReference type="SAM" id="Phobius"/>
    </source>
</evidence>
<gene>
    <name evidence="4" type="ORF">HPK16_02700</name>
</gene>
<feature type="transmembrane region" description="Helical" evidence="2">
    <location>
        <begin position="6"/>
        <end position="29"/>
    </location>
</feature>
<dbReference type="EMBL" id="JABJVM010000002">
    <property type="protein sequence ID" value="MBA3925239.1"/>
    <property type="molecule type" value="Genomic_DNA"/>
</dbReference>
<feature type="transmembrane region" description="Helical" evidence="2">
    <location>
        <begin position="36"/>
        <end position="60"/>
    </location>
</feature>
<feature type="domain" description="DUF4352" evidence="3">
    <location>
        <begin position="117"/>
        <end position="211"/>
    </location>
</feature>
<protein>
    <submittedName>
        <fullName evidence="4">DUF4352 domain-containing protein</fullName>
    </submittedName>
</protein>
<dbReference type="Proteomes" id="UP000548787">
    <property type="component" value="Unassembled WGS sequence"/>
</dbReference>
<keyword evidence="2" id="KW-0812">Transmembrane</keyword>
<organism evidence="4 5">
    <name type="scientific">Listeria rustica</name>
    <dbReference type="NCBI Taxonomy" id="2713503"/>
    <lineage>
        <taxon>Bacteria</taxon>
        <taxon>Bacillati</taxon>
        <taxon>Bacillota</taxon>
        <taxon>Bacilli</taxon>
        <taxon>Bacillales</taxon>
        <taxon>Listeriaceae</taxon>
        <taxon>Listeria</taxon>
    </lineage>
</organism>
<keyword evidence="5" id="KW-1185">Reference proteome</keyword>
<evidence type="ECO:0000313" key="5">
    <source>
        <dbReference type="Proteomes" id="UP000548787"/>
    </source>
</evidence>
<keyword evidence="2" id="KW-0472">Membrane</keyword>
<dbReference type="AlphaFoldDB" id="A0A7W1T4E1"/>
<proteinExistence type="predicted"/>
<name>A0A7W1T4E1_9LIST</name>
<dbReference type="InterPro" id="IPR029050">
    <property type="entry name" value="Immunoprotect_excell_Ig-like"/>
</dbReference>